<evidence type="ECO:0000313" key="2">
    <source>
        <dbReference type="EMBL" id="ORY20025.1"/>
    </source>
</evidence>
<evidence type="ECO:0000313" key="3">
    <source>
        <dbReference type="Proteomes" id="UP000193920"/>
    </source>
</evidence>
<keyword evidence="3" id="KW-1185">Reference proteome</keyword>
<dbReference type="Proteomes" id="UP000193920">
    <property type="component" value="Unassembled WGS sequence"/>
</dbReference>
<feature type="coiled-coil region" evidence="1">
    <location>
        <begin position="137"/>
        <end position="168"/>
    </location>
</feature>
<dbReference type="AlphaFoldDB" id="A0A1Y2ADG5"/>
<organism evidence="2 3">
    <name type="scientific">Neocallimastix californiae</name>
    <dbReference type="NCBI Taxonomy" id="1754190"/>
    <lineage>
        <taxon>Eukaryota</taxon>
        <taxon>Fungi</taxon>
        <taxon>Fungi incertae sedis</taxon>
        <taxon>Chytridiomycota</taxon>
        <taxon>Chytridiomycota incertae sedis</taxon>
        <taxon>Neocallimastigomycetes</taxon>
        <taxon>Neocallimastigales</taxon>
        <taxon>Neocallimastigaceae</taxon>
        <taxon>Neocallimastix</taxon>
    </lineage>
</organism>
<proteinExistence type="predicted"/>
<reference evidence="2 3" key="1">
    <citation type="submission" date="2016-08" db="EMBL/GenBank/DDBJ databases">
        <title>A Parts List for Fungal Cellulosomes Revealed by Comparative Genomics.</title>
        <authorList>
            <consortium name="DOE Joint Genome Institute"/>
            <person name="Haitjema C.H."/>
            <person name="Gilmore S.P."/>
            <person name="Henske J.K."/>
            <person name="Solomon K.V."/>
            <person name="De Groot R."/>
            <person name="Kuo A."/>
            <person name="Mondo S.J."/>
            <person name="Salamov A.A."/>
            <person name="Labutti K."/>
            <person name="Zhao Z."/>
            <person name="Chiniquy J."/>
            <person name="Barry K."/>
            <person name="Brewer H.M."/>
            <person name="Purvine S.O."/>
            <person name="Wright A.T."/>
            <person name="Boxma B."/>
            <person name="Van Alen T."/>
            <person name="Hackstein J.H."/>
            <person name="Baker S.E."/>
            <person name="Grigoriev I.V."/>
            <person name="O'Malley M.A."/>
        </authorList>
    </citation>
    <scope>NUCLEOTIDE SEQUENCE [LARGE SCALE GENOMIC DNA]</scope>
    <source>
        <strain evidence="2 3">G1</strain>
    </source>
</reference>
<accession>A0A1Y2ADG5</accession>
<gene>
    <name evidence="2" type="ORF">LY90DRAFT_517138</name>
</gene>
<protein>
    <submittedName>
        <fullName evidence="2">Uncharacterized protein</fullName>
    </submittedName>
</protein>
<comment type="caution">
    <text evidence="2">The sequence shown here is derived from an EMBL/GenBank/DDBJ whole genome shotgun (WGS) entry which is preliminary data.</text>
</comment>
<sequence>MKNILKESKKLGPLCQNKINNEHTYYIFCNDNIKLSFSNENYYNENIQRNNIPIINTNNKKLTKKNSNHQLKKFKTLPICHEKKNNDNISISENNQNIKSNKLASHDICTILEDFNQIKNTNKIDINEKEDCKPLRKRKLEESVNNSLNNLNKKRNIIKKRIKKFLNNNGINSMKKKKNNQIINKLKSTDNNTNMYKIIIETILNDKNKIKAKTKSKDKKVRISDNVSYFEFYSDHSILEDFNQIKNTNKIDINENENCKPLRKRKLENSINNSLNNSNKKRNIIKKSRKSCLKSNSIKSMKKKNNHNIKINKLKKNNNNNNINGFKLIFETNLNDKNTTKTQTKK</sequence>
<name>A0A1Y2ADG5_9FUNG</name>
<evidence type="ECO:0000256" key="1">
    <source>
        <dbReference type="SAM" id="Coils"/>
    </source>
</evidence>
<keyword evidence="1" id="KW-0175">Coiled coil</keyword>
<dbReference type="EMBL" id="MCOG01000306">
    <property type="protein sequence ID" value="ORY20025.1"/>
    <property type="molecule type" value="Genomic_DNA"/>
</dbReference>